<protein>
    <recommendedName>
        <fullName evidence="4">Secreted protein</fullName>
    </recommendedName>
</protein>
<evidence type="ECO:0000256" key="1">
    <source>
        <dbReference type="SAM" id="MobiDB-lite"/>
    </source>
</evidence>
<feature type="region of interest" description="Disordered" evidence="1">
    <location>
        <begin position="70"/>
        <end position="126"/>
    </location>
</feature>
<gene>
    <name evidence="2" type="ORF">GCM10009675_15820</name>
</gene>
<name>A0ABN1V950_9PSEU</name>
<keyword evidence="3" id="KW-1185">Reference proteome</keyword>
<evidence type="ECO:0000313" key="2">
    <source>
        <dbReference type="EMBL" id="GAA1200465.1"/>
    </source>
</evidence>
<organism evidence="2 3">
    <name type="scientific">Prauserella alba</name>
    <dbReference type="NCBI Taxonomy" id="176898"/>
    <lineage>
        <taxon>Bacteria</taxon>
        <taxon>Bacillati</taxon>
        <taxon>Actinomycetota</taxon>
        <taxon>Actinomycetes</taxon>
        <taxon>Pseudonocardiales</taxon>
        <taxon>Pseudonocardiaceae</taxon>
        <taxon>Prauserella</taxon>
    </lineage>
</organism>
<dbReference type="EMBL" id="BAAALM010000005">
    <property type="protein sequence ID" value="GAA1200465.1"/>
    <property type="molecule type" value="Genomic_DNA"/>
</dbReference>
<dbReference type="Proteomes" id="UP001500467">
    <property type="component" value="Unassembled WGS sequence"/>
</dbReference>
<feature type="compositionally biased region" description="Basic and acidic residues" evidence="1">
    <location>
        <begin position="115"/>
        <end position="126"/>
    </location>
</feature>
<evidence type="ECO:0000313" key="3">
    <source>
        <dbReference type="Proteomes" id="UP001500467"/>
    </source>
</evidence>
<comment type="caution">
    <text evidence="2">The sequence shown here is derived from an EMBL/GenBank/DDBJ whole genome shotgun (WGS) entry which is preliminary data.</text>
</comment>
<evidence type="ECO:0008006" key="4">
    <source>
        <dbReference type="Google" id="ProtNLM"/>
    </source>
</evidence>
<feature type="compositionally biased region" description="Low complexity" evidence="1">
    <location>
        <begin position="94"/>
        <end position="112"/>
    </location>
</feature>
<sequence>MTVWFVIAVPLAVMLFALGMERVETRLRHVSVRGEDVEEFLEQAKPEEVRALYGHGIGRALELFRRRRFGGRSGGRFGKPRRDGVDPQSSQANTSASTGASAPQSSAPQSSARPTESRTSDARGTD</sequence>
<reference evidence="2 3" key="1">
    <citation type="journal article" date="2019" name="Int. J. Syst. Evol. Microbiol.">
        <title>The Global Catalogue of Microorganisms (GCM) 10K type strain sequencing project: providing services to taxonomists for standard genome sequencing and annotation.</title>
        <authorList>
            <consortium name="The Broad Institute Genomics Platform"/>
            <consortium name="The Broad Institute Genome Sequencing Center for Infectious Disease"/>
            <person name="Wu L."/>
            <person name="Ma J."/>
        </authorList>
    </citation>
    <scope>NUCLEOTIDE SEQUENCE [LARGE SCALE GENOMIC DNA]</scope>
    <source>
        <strain evidence="2 3">JCM 13022</strain>
    </source>
</reference>
<accession>A0ABN1V950</accession>
<proteinExistence type="predicted"/>